<evidence type="ECO:0000256" key="1">
    <source>
        <dbReference type="SAM" id="MobiDB-lite"/>
    </source>
</evidence>
<organism evidence="2 3">
    <name type="scientific">Stephania cephalantha</name>
    <dbReference type="NCBI Taxonomy" id="152367"/>
    <lineage>
        <taxon>Eukaryota</taxon>
        <taxon>Viridiplantae</taxon>
        <taxon>Streptophyta</taxon>
        <taxon>Embryophyta</taxon>
        <taxon>Tracheophyta</taxon>
        <taxon>Spermatophyta</taxon>
        <taxon>Magnoliopsida</taxon>
        <taxon>Ranunculales</taxon>
        <taxon>Menispermaceae</taxon>
        <taxon>Menispermoideae</taxon>
        <taxon>Cissampelideae</taxon>
        <taxon>Stephania</taxon>
    </lineage>
</organism>
<dbReference type="EMBL" id="JBBNAG010000008">
    <property type="protein sequence ID" value="KAK9111863.1"/>
    <property type="molecule type" value="Genomic_DNA"/>
</dbReference>
<dbReference type="AlphaFoldDB" id="A0AAP0NM36"/>
<feature type="region of interest" description="Disordered" evidence="1">
    <location>
        <begin position="21"/>
        <end position="95"/>
    </location>
</feature>
<comment type="caution">
    <text evidence="2">The sequence shown here is derived from an EMBL/GenBank/DDBJ whole genome shotgun (WGS) entry which is preliminary data.</text>
</comment>
<keyword evidence="3" id="KW-1185">Reference proteome</keyword>
<sequence>MLIVELFYELVYARNLGARGGAPSNGGRAAWHCEPWTRGQQRQRRDERLRQRQPAARRRDKSAAAARDDPRPREVARVERATAREAPKWQQRAKPYARDGWIAVRLPKSGAGEPARPVSGSSGGGAARGDGELRCAAAIAAPARGELVWSAVTLSLPIDPRRDNNGGQGIATSTKLDDAMDSNGF</sequence>
<name>A0AAP0NM36_9MAGN</name>
<dbReference type="Proteomes" id="UP001419268">
    <property type="component" value="Unassembled WGS sequence"/>
</dbReference>
<protein>
    <submittedName>
        <fullName evidence="2">Uncharacterized protein</fullName>
    </submittedName>
</protein>
<evidence type="ECO:0000313" key="2">
    <source>
        <dbReference type="EMBL" id="KAK9111863.1"/>
    </source>
</evidence>
<feature type="region of interest" description="Disordered" evidence="1">
    <location>
        <begin position="160"/>
        <end position="185"/>
    </location>
</feature>
<proteinExistence type="predicted"/>
<feature type="compositionally biased region" description="Basic and acidic residues" evidence="1">
    <location>
        <begin position="66"/>
        <end position="87"/>
    </location>
</feature>
<reference evidence="2 3" key="1">
    <citation type="submission" date="2024-01" db="EMBL/GenBank/DDBJ databases">
        <title>Genome assemblies of Stephania.</title>
        <authorList>
            <person name="Yang L."/>
        </authorList>
    </citation>
    <scope>NUCLEOTIDE SEQUENCE [LARGE SCALE GENOMIC DNA]</scope>
    <source>
        <strain evidence="2">JXDWG</strain>
        <tissue evidence="2">Leaf</tissue>
    </source>
</reference>
<feature type="region of interest" description="Disordered" evidence="1">
    <location>
        <begin position="108"/>
        <end position="128"/>
    </location>
</feature>
<evidence type="ECO:0000313" key="3">
    <source>
        <dbReference type="Proteomes" id="UP001419268"/>
    </source>
</evidence>
<gene>
    <name evidence="2" type="ORF">Scep_019382</name>
</gene>
<accession>A0AAP0NM36</accession>